<dbReference type="GO" id="GO:0016705">
    <property type="term" value="F:oxidoreductase activity, acting on paired donors, with incorporation or reduction of molecular oxygen"/>
    <property type="evidence" value="ECO:0007669"/>
    <property type="project" value="InterPro"/>
</dbReference>
<dbReference type="RefSeq" id="XP_041156633.1">
    <property type="nucleotide sequence ID" value="XM_041307157.1"/>
</dbReference>
<dbReference type="GeneID" id="64600921"/>
<keyword evidence="2" id="KW-1185">Reference proteome</keyword>
<name>A0A9P7DDC8_9AGAM</name>
<dbReference type="EMBL" id="JABBWE010000057">
    <property type="protein sequence ID" value="KAG1789585.1"/>
    <property type="molecule type" value="Genomic_DNA"/>
</dbReference>
<evidence type="ECO:0000313" key="1">
    <source>
        <dbReference type="EMBL" id="KAG1789585.1"/>
    </source>
</evidence>
<protein>
    <submittedName>
        <fullName evidence="1">Uncharacterized protein</fullName>
    </submittedName>
</protein>
<dbReference type="AlphaFoldDB" id="A0A9P7DDC8"/>
<dbReference type="GO" id="GO:0020037">
    <property type="term" value="F:heme binding"/>
    <property type="evidence" value="ECO:0007669"/>
    <property type="project" value="InterPro"/>
</dbReference>
<organism evidence="1 2">
    <name type="scientific">Suillus plorans</name>
    <dbReference type="NCBI Taxonomy" id="116603"/>
    <lineage>
        <taxon>Eukaryota</taxon>
        <taxon>Fungi</taxon>
        <taxon>Dikarya</taxon>
        <taxon>Basidiomycota</taxon>
        <taxon>Agaricomycotina</taxon>
        <taxon>Agaricomycetes</taxon>
        <taxon>Agaricomycetidae</taxon>
        <taxon>Boletales</taxon>
        <taxon>Suillineae</taxon>
        <taxon>Suillaceae</taxon>
        <taxon>Suillus</taxon>
    </lineage>
</organism>
<dbReference type="InterPro" id="IPR036396">
    <property type="entry name" value="Cyt_P450_sf"/>
</dbReference>
<dbReference type="OrthoDB" id="2789670at2759"/>
<comment type="caution">
    <text evidence="1">The sequence shown here is derived from an EMBL/GenBank/DDBJ whole genome shotgun (WGS) entry which is preliminary data.</text>
</comment>
<dbReference type="Gene3D" id="1.10.630.10">
    <property type="entry name" value="Cytochrome P450"/>
    <property type="match status" value="1"/>
</dbReference>
<sequence length="165" mass="18234">MLIQVVAHRLQFDLGYIAGTMFGASSEMVSSYIALRLKLTTVTAFAITIIMMAAATHTDAQARVQEELDNVVGRTRNHTSLILSVGSTMQVVFGRCQTYMDYLNEKAATCNLLMDICRALFINAALILWAFCLSENPAAKIDTLAFSDIANIHATLFEICFTKRI</sequence>
<proteinExistence type="predicted"/>
<gene>
    <name evidence="1" type="ORF">HD556DRAFT_1446808</name>
</gene>
<evidence type="ECO:0000313" key="2">
    <source>
        <dbReference type="Proteomes" id="UP000719766"/>
    </source>
</evidence>
<accession>A0A9P7DDC8</accession>
<dbReference type="Proteomes" id="UP000719766">
    <property type="component" value="Unassembled WGS sequence"/>
</dbReference>
<dbReference type="GO" id="GO:0005506">
    <property type="term" value="F:iron ion binding"/>
    <property type="evidence" value="ECO:0007669"/>
    <property type="project" value="InterPro"/>
</dbReference>
<dbReference type="GO" id="GO:0004497">
    <property type="term" value="F:monooxygenase activity"/>
    <property type="evidence" value="ECO:0007669"/>
    <property type="project" value="InterPro"/>
</dbReference>
<reference evidence="1" key="1">
    <citation type="journal article" date="2020" name="New Phytol.">
        <title>Comparative genomics reveals dynamic genome evolution in host specialist ectomycorrhizal fungi.</title>
        <authorList>
            <person name="Lofgren L.A."/>
            <person name="Nguyen N.H."/>
            <person name="Vilgalys R."/>
            <person name="Ruytinx J."/>
            <person name="Liao H.L."/>
            <person name="Branco S."/>
            <person name="Kuo A."/>
            <person name="LaButti K."/>
            <person name="Lipzen A."/>
            <person name="Andreopoulos W."/>
            <person name="Pangilinan J."/>
            <person name="Riley R."/>
            <person name="Hundley H."/>
            <person name="Na H."/>
            <person name="Barry K."/>
            <person name="Grigoriev I.V."/>
            <person name="Stajich J.E."/>
            <person name="Kennedy P.G."/>
        </authorList>
    </citation>
    <scope>NUCLEOTIDE SEQUENCE</scope>
    <source>
        <strain evidence="1">S12</strain>
    </source>
</reference>